<evidence type="ECO:0000313" key="3">
    <source>
        <dbReference type="Proteomes" id="UP001595960"/>
    </source>
</evidence>
<proteinExistence type="predicted"/>
<accession>A0ABV9R720</accession>
<organism evidence="2 3">
    <name type="scientific">Agromyces aurantiacus</name>
    <dbReference type="NCBI Taxonomy" id="165814"/>
    <lineage>
        <taxon>Bacteria</taxon>
        <taxon>Bacillati</taxon>
        <taxon>Actinomycetota</taxon>
        <taxon>Actinomycetes</taxon>
        <taxon>Micrococcales</taxon>
        <taxon>Microbacteriaceae</taxon>
        <taxon>Agromyces</taxon>
    </lineage>
</organism>
<keyword evidence="1" id="KW-0732">Signal</keyword>
<comment type="caution">
    <text evidence="2">The sequence shown here is derived from an EMBL/GenBank/DDBJ whole genome shotgun (WGS) entry which is preliminary data.</text>
</comment>
<evidence type="ECO:0008006" key="4">
    <source>
        <dbReference type="Google" id="ProtNLM"/>
    </source>
</evidence>
<feature type="signal peptide" evidence="1">
    <location>
        <begin position="1"/>
        <end position="27"/>
    </location>
</feature>
<feature type="chain" id="PRO_5046399293" description="EF-hand domain-containing protein" evidence="1">
    <location>
        <begin position="28"/>
        <end position="151"/>
    </location>
</feature>
<protein>
    <recommendedName>
        <fullName evidence="4">EF-hand domain-containing protein</fullName>
    </recommendedName>
</protein>
<evidence type="ECO:0000313" key="2">
    <source>
        <dbReference type="EMBL" id="MFC4828117.1"/>
    </source>
</evidence>
<reference evidence="3" key="1">
    <citation type="journal article" date="2019" name="Int. J. Syst. Evol. Microbiol.">
        <title>The Global Catalogue of Microorganisms (GCM) 10K type strain sequencing project: providing services to taxonomists for standard genome sequencing and annotation.</title>
        <authorList>
            <consortium name="The Broad Institute Genomics Platform"/>
            <consortium name="The Broad Institute Genome Sequencing Center for Infectious Disease"/>
            <person name="Wu L."/>
            <person name="Ma J."/>
        </authorList>
    </citation>
    <scope>NUCLEOTIDE SEQUENCE [LARGE SCALE GENOMIC DNA]</scope>
    <source>
        <strain evidence="3">CGMCC 1.12192</strain>
    </source>
</reference>
<sequence length="151" mass="14924">MLTRISRTALTAAAAAALVLAPAAAHAAGSGGVTGPAFYVDGDLYRTVATPNDLSSTGAPSHAFDVIYAFGGEQPNVATAAPGDTDYNGGRWMVHALAFPMGYAAAVAAGDTDGDGVIDSDAELMSAIAAGAAVDTGVVRSFTCPVIPLHG</sequence>
<keyword evidence="3" id="KW-1185">Reference proteome</keyword>
<dbReference type="Proteomes" id="UP001595960">
    <property type="component" value="Unassembled WGS sequence"/>
</dbReference>
<evidence type="ECO:0000256" key="1">
    <source>
        <dbReference type="SAM" id="SignalP"/>
    </source>
</evidence>
<dbReference type="EMBL" id="JBHSJC010000001">
    <property type="protein sequence ID" value="MFC4828117.1"/>
    <property type="molecule type" value="Genomic_DNA"/>
</dbReference>
<dbReference type="RefSeq" id="WP_204391053.1">
    <property type="nucleotide sequence ID" value="NZ_JAFBBW010000001.1"/>
</dbReference>
<gene>
    <name evidence="2" type="ORF">ACFPER_04895</name>
</gene>
<name>A0ABV9R720_9MICO</name>